<dbReference type="Proteomes" id="UP000655273">
    <property type="component" value="Unassembled WGS sequence"/>
</dbReference>
<dbReference type="EMBL" id="JACXTA010000001">
    <property type="protein sequence ID" value="MBD3707105.1"/>
    <property type="molecule type" value="Genomic_DNA"/>
</dbReference>
<gene>
    <name evidence="2" type="ORF">IE983_15325</name>
</gene>
<evidence type="ECO:0000256" key="1">
    <source>
        <dbReference type="SAM" id="MobiDB-lite"/>
    </source>
</evidence>
<evidence type="ECO:0000313" key="2">
    <source>
        <dbReference type="EMBL" id="MBD3707105.1"/>
    </source>
</evidence>
<reference evidence="2" key="1">
    <citation type="submission" date="2020-07" db="EMBL/GenBank/DDBJ databases">
        <title>Clinical and genomic characterization of carbapenemase-producing Enterobacterales causing secondary infections during the COVID-19 crisis at a New York City hospital.</title>
        <authorList>
            <person name="Gomez-Simmonds A."/>
            <person name="Annavajhala M.K."/>
            <person name="Uhlemann A.-C."/>
        </authorList>
    </citation>
    <scope>NUCLEOTIDE SEQUENCE</scope>
    <source>
        <strain evidence="2">NK1396</strain>
    </source>
</reference>
<evidence type="ECO:0000313" key="3">
    <source>
        <dbReference type="Proteomes" id="UP000655273"/>
    </source>
</evidence>
<feature type="compositionally biased region" description="Basic and acidic residues" evidence="1">
    <location>
        <begin position="56"/>
        <end position="65"/>
    </location>
</feature>
<protein>
    <submittedName>
        <fullName evidence="2">Uncharacterized protein</fullName>
    </submittedName>
</protein>
<accession>A0A927DHD7</accession>
<sequence length="79" mass="8624">MIPVVFLTGFVQVFSAAYHGLRHYMETRLLIAAEQEYKVVSYARGNITPGTLVRADSSKGNERTGAEYAETGGRVSAGR</sequence>
<proteinExistence type="predicted"/>
<comment type="caution">
    <text evidence="2">The sequence shown here is derived from an EMBL/GenBank/DDBJ whole genome shotgun (WGS) entry which is preliminary data.</text>
</comment>
<name>A0A927DHD7_9ENTR</name>
<organism evidence="2 3">
    <name type="scientific">Enterobacter hormaechei</name>
    <dbReference type="NCBI Taxonomy" id="158836"/>
    <lineage>
        <taxon>Bacteria</taxon>
        <taxon>Pseudomonadati</taxon>
        <taxon>Pseudomonadota</taxon>
        <taxon>Gammaproteobacteria</taxon>
        <taxon>Enterobacterales</taxon>
        <taxon>Enterobacteriaceae</taxon>
        <taxon>Enterobacter</taxon>
        <taxon>Enterobacter cloacae complex</taxon>
    </lineage>
</organism>
<feature type="region of interest" description="Disordered" evidence="1">
    <location>
        <begin position="53"/>
        <end position="79"/>
    </location>
</feature>
<dbReference type="AlphaFoldDB" id="A0A927DHD7"/>